<comment type="caution">
    <text evidence="2">The sequence shown here is derived from an EMBL/GenBank/DDBJ whole genome shotgun (WGS) entry which is preliminary data.</text>
</comment>
<dbReference type="Proteomes" id="UP000280307">
    <property type="component" value="Unassembled WGS sequence"/>
</dbReference>
<feature type="non-terminal residue" evidence="2">
    <location>
        <position position="1"/>
    </location>
</feature>
<evidence type="ECO:0000259" key="1">
    <source>
        <dbReference type="Pfam" id="PF01345"/>
    </source>
</evidence>
<dbReference type="AlphaFoldDB" id="A0A426U061"/>
<accession>A0A426U061</accession>
<evidence type="ECO:0000313" key="2">
    <source>
        <dbReference type="EMBL" id="RRR72167.1"/>
    </source>
</evidence>
<name>A0A426U061_9CHLR</name>
<dbReference type="InterPro" id="IPR013783">
    <property type="entry name" value="Ig-like_fold"/>
</dbReference>
<reference evidence="2 3" key="1">
    <citation type="submission" date="2018-12" db="EMBL/GenBank/DDBJ databases">
        <title>Genome Sequence of Candidatus Viridilinea halotolerans isolated from saline sulfide-rich spring.</title>
        <authorList>
            <person name="Grouzdev D.S."/>
            <person name="Burganskaya E.I."/>
            <person name="Krutkina M.S."/>
            <person name="Sukhacheva M.V."/>
            <person name="Gorlenko V.M."/>
        </authorList>
    </citation>
    <scope>NUCLEOTIDE SEQUENCE [LARGE SCALE GENOMIC DNA]</scope>
    <source>
        <strain evidence="2">Chok-6</strain>
    </source>
</reference>
<dbReference type="EMBL" id="RSAS01000407">
    <property type="protein sequence ID" value="RRR72167.1"/>
    <property type="molecule type" value="Genomic_DNA"/>
</dbReference>
<sequence>ILQRPRLTITLTSPSPVIAGQEFDYTIIIGNTGSRDATSAHLRLHLPLEIDYVPTGPHTPSAPDHVDTATRTVGWPNLGLLAINGSASFTVRVRATSDLNHFPITSAPDRQTSITVGGIGATVGASNAVSAMAARSVVINRPEMSVSISGPTPILVGDPFDYILTYRNIGAAIATGVQAQYTLPVGYTIVSTTPAATSISGQVVTWDIGDVAAGASGTRTVRVVTTVNAADTDTHVGQVSTTSVADAAHNNQASPLNVRVQFPNLGVSLIAPATGTRLPVGESHTVRANFDNYGDGLARTSIMTFTFPPEVTTFHGLPAGCARIAPNNLVRCNVGDINPGASDSRSFQFDLPADFPPDDVAISVAISTATPERPAALGNNEDSRSLFAVRPNVYVRAEPQRYTHPHTIEAGRFTYVHFLVTYGNQVAAPRPANRTHTAENVQLVITLPGNYEERLIAVGGQPPPPSAYTLSGDRRTMTFDLGTLAPTGGDRQFLVEVLLRADAPMQVDFEARIETSTPGDVGGDNNSNATMDVVPPPPPVPPATGSSGNLRMSIYSTFDPTGVVHLTDNAAFVWPTGEVLHFSPRLSDLGISQPQATNPASPYIHRARITGWSIVAMGPRGGPLIAATGQDSRLQSGCRGGATAPPSGSLLNGCVYPYPGASPNLQLLNQVVPALDAITPADILNQGKVYWMADLVAGAGYPPMHPSIYLFALPQLRPVQIQVEVEAEVHTEIGYQRGPSGDVTLNPIPLPGDPNDQFSPPPPPFRQIYDTTFEITLVVPRSVVGPGS</sequence>
<evidence type="ECO:0000313" key="3">
    <source>
        <dbReference type="Proteomes" id="UP000280307"/>
    </source>
</evidence>
<gene>
    <name evidence="2" type="ORF">EI684_10445</name>
</gene>
<feature type="domain" description="DUF11" evidence="1">
    <location>
        <begin position="152"/>
        <end position="254"/>
    </location>
</feature>
<dbReference type="InterPro" id="IPR001434">
    <property type="entry name" value="OmcB-like_DUF11"/>
</dbReference>
<organism evidence="2 3">
    <name type="scientific">Candidatus Viridilinea halotolerans</name>
    <dbReference type="NCBI Taxonomy" id="2491704"/>
    <lineage>
        <taxon>Bacteria</taxon>
        <taxon>Bacillati</taxon>
        <taxon>Chloroflexota</taxon>
        <taxon>Chloroflexia</taxon>
        <taxon>Chloroflexales</taxon>
        <taxon>Chloroflexineae</taxon>
        <taxon>Oscillochloridaceae</taxon>
        <taxon>Candidatus Viridilinea</taxon>
    </lineage>
</organism>
<proteinExistence type="predicted"/>
<protein>
    <submittedName>
        <fullName evidence="2">DUF11 domain-containing protein</fullName>
    </submittedName>
</protein>
<dbReference type="Pfam" id="PF01345">
    <property type="entry name" value="DUF11"/>
    <property type="match status" value="1"/>
</dbReference>
<dbReference type="Gene3D" id="2.60.40.10">
    <property type="entry name" value="Immunoglobulins"/>
    <property type="match status" value="2"/>
</dbReference>